<sequence>MAENDSKIPLNPRQASIPFLYEVEGRRIRHIRSIAGRNIVWNDLATNQDNSESKNSKPMSRSESATMLSLAAVEDSSLMKRAYQKSKRQEKEQLSTLGLLDAYFTLHVADQDAPVFYKSEMIPNTVNPTFRALPFPFDWMNWYAAAGSLVIARLWVRHSIPDSAGQHTEPVLGYQDAEDHHGFQLLIEWQLDLSALSKVGNSISDLQCSFRENTLLFELEDGFYSTPDVKATKAVNQNKRLSMLDLDQKDTASIHSVNSSKGSKTKRSYTYNNIINTMTDCIYDTQRSSEEVRLSIQQVLEQEDHGLRLRRELNQHRCALVEIEAQIMQQKKRIQAKKELVRAKQQQLEKRRIALGDCNDRCLSNSEDLQENQIVLEKNISMRQNMHHTLSRRKKELIADLFSIYPIEQFSIRCIHLPNSVYDGQNEETIATALGYTAHLVSMLAYYLEIPLRYPTIPMGSRAYIRDLVSVISGSRDFPLYSKGVDRYRFEFGVFLLNKNIEQASKTNSYMRVCACVYVYLSFLFAEIILQLMNAYGLIVIDLRHTLPNIHYFIQAILTTSVTSGPTSMSVLSISSYANGSRNNNNEENGIRQHHNHLTLQPKPSIQPPSPSISNHSVSQSSKLNSPKLHSSAAFLNTPQAMAAPTILDPITTSSSRHDLVLSSP</sequence>
<evidence type="ECO:0000256" key="4">
    <source>
        <dbReference type="SAM" id="Coils"/>
    </source>
</evidence>
<evidence type="ECO:0000256" key="5">
    <source>
        <dbReference type="SAM" id="MobiDB-lite"/>
    </source>
</evidence>
<evidence type="ECO:0000313" key="7">
    <source>
        <dbReference type="Proteomes" id="UP000093000"/>
    </source>
</evidence>
<comment type="caution">
    <text evidence="6">The sequence shown here is derived from an EMBL/GenBank/DDBJ whole genome shotgun (WGS) entry which is preliminary data.</text>
</comment>
<dbReference type="OrthoDB" id="72772at2759"/>
<dbReference type="InParanoid" id="A0A1C7N439"/>
<evidence type="ECO:0000256" key="3">
    <source>
        <dbReference type="ARBA" id="ARBA00023054"/>
    </source>
</evidence>
<name>A0A1C7N439_9FUNG</name>
<organism evidence="6 7">
    <name type="scientific">Choanephora cucurbitarum</name>
    <dbReference type="NCBI Taxonomy" id="101091"/>
    <lineage>
        <taxon>Eukaryota</taxon>
        <taxon>Fungi</taxon>
        <taxon>Fungi incertae sedis</taxon>
        <taxon>Mucoromycota</taxon>
        <taxon>Mucoromycotina</taxon>
        <taxon>Mucoromycetes</taxon>
        <taxon>Mucorales</taxon>
        <taxon>Mucorineae</taxon>
        <taxon>Choanephoraceae</taxon>
        <taxon>Choanephoroideae</taxon>
        <taxon>Choanephora</taxon>
    </lineage>
</organism>
<dbReference type="GO" id="GO:0005768">
    <property type="term" value="C:endosome"/>
    <property type="evidence" value="ECO:0007669"/>
    <property type="project" value="TreeGrafter"/>
</dbReference>
<proteinExistence type="inferred from homology"/>
<evidence type="ECO:0000256" key="1">
    <source>
        <dbReference type="ARBA" id="ARBA00009574"/>
    </source>
</evidence>
<evidence type="ECO:0000313" key="6">
    <source>
        <dbReference type="EMBL" id="OBZ83882.1"/>
    </source>
</evidence>
<dbReference type="Proteomes" id="UP000093000">
    <property type="component" value="Unassembled WGS sequence"/>
</dbReference>
<feature type="region of interest" description="Disordered" evidence="5">
    <location>
        <begin position="599"/>
        <end position="630"/>
    </location>
</feature>
<comment type="similarity">
    <text evidence="1">Belongs to the ATG14 family.</text>
</comment>
<accession>A0A1C7N439</accession>
<dbReference type="InterPro" id="IPR018791">
    <property type="entry name" value="UV_resistance/autophagy_Atg14"/>
</dbReference>
<keyword evidence="3 4" id="KW-0175">Coiled coil</keyword>
<reference evidence="6 7" key="1">
    <citation type="submission" date="2016-03" db="EMBL/GenBank/DDBJ databases">
        <title>Choanephora cucurbitarum.</title>
        <authorList>
            <person name="Min B."/>
            <person name="Park H."/>
            <person name="Park J.-H."/>
            <person name="Shin H.-D."/>
            <person name="Choi I.-G."/>
        </authorList>
    </citation>
    <scope>NUCLEOTIDE SEQUENCE [LARGE SCALE GENOMIC DNA]</scope>
    <source>
        <strain evidence="6 7">KUS-F28377</strain>
    </source>
</reference>
<keyword evidence="7" id="KW-1185">Reference proteome</keyword>
<dbReference type="STRING" id="101091.A0A1C7N439"/>
<dbReference type="Pfam" id="PF10186">
    <property type="entry name" value="ATG14"/>
    <property type="match status" value="1"/>
</dbReference>
<protein>
    <recommendedName>
        <fullName evidence="2">Autophagy-related protein 14</fullName>
    </recommendedName>
</protein>
<dbReference type="PANTHER" id="PTHR15157:SF5">
    <property type="entry name" value="UV RADIATION RESISTANCE-ASSOCIATED GENE PROTEIN"/>
    <property type="match status" value="1"/>
</dbReference>
<dbReference type="GO" id="GO:0000323">
    <property type="term" value="C:lytic vacuole"/>
    <property type="evidence" value="ECO:0007669"/>
    <property type="project" value="TreeGrafter"/>
</dbReference>
<gene>
    <name evidence="6" type="primary">UVRAG</name>
    <name evidence="6" type="ORF">A0J61_08071</name>
</gene>
<dbReference type="AlphaFoldDB" id="A0A1C7N439"/>
<feature type="coiled-coil region" evidence="4">
    <location>
        <begin position="313"/>
        <end position="351"/>
    </location>
</feature>
<dbReference type="EMBL" id="LUGH01000589">
    <property type="protein sequence ID" value="OBZ83882.1"/>
    <property type="molecule type" value="Genomic_DNA"/>
</dbReference>
<evidence type="ECO:0000256" key="2">
    <source>
        <dbReference type="ARBA" id="ARBA00013807"/>
    </source>
</evidence>
<dbReference type="PANTHER" id="PTHR15157">
    <property type="entry name" value="UV RADIATION RESISTANCE-ASSOCIATED GENE PROTEIN"/>
    <property type="match status" value="1"/>
</dbReference>
<dbReference type="GO" id="GO:0035493">
    <property type="term" value="P:SNARE complex assembly"/>
    <property type="evidence" value="ECO:0007669"/>
    <property type="project" value="TreeGrafter"/>
</dbReference>
<dbReference type="GO" id="GO:0000149">
    <property type="term" value="F:SNARE binding"/>
    <property type="evidence" value="ECO:0007669"/>
    <property type="project" value="TreeGrafter"/>
</dbReference>
<dbReference type="GO" id="GO:0032991">
    <property type="term" value="C:protein-containing complex"/>
    <property type="evidence" value="ECO:0007669"/>
    <property type="project" value="UniProtKB-ARBA"/>
</dbReference>
<feature type="compositionally biased region" description="Polar residues" evidence="5">
    <location>
        <begin position="615"/>
        <end position="630"/>
    </location>
</feature>